<proteinExistence type="predicted"/>
<comment type="caution">
    <text evidence="2">The sequence shown here is derived from an EMBL/GenBank/DDBJ whole genome shotgun (WGS) entry which is preliminary data.</text>
</comment>
<evidence type="ECO:0000256" key="1">
    <source>
        <dbReference type="SAM" id="Phobius"/>
    </source>
</evidence>
<accession>A0AAW2ZAA9</accession>
<keyword evidence="3" id="KW-1185">Reference proteome</keyword>
<feature type="transmembrane region" description="Helical" evidence="1">
    <location>
        <begin position="203"/>
        <end position="220"/>
    </location>
</feature>
<gene>
    <name evidence="2" type="ORF">AKO1_001885</name>
</gene>
<organism evidence="2 3">
    <name type="scientific">Acrasis kona</name>
    <dbReference type="NCBI Taxonomy" id="1008807"/>
    <lineage>
        <taxon>Eukaryota</taxon>
        <taxon>Discoba</taxon>
        <taxon>Heterolobosea</taxon>
        <taxon>Tetramitia</taxon>
        <taxon>Eutetramitia</taxon>
        <taxon>Acrasidae</taxon>
        <taxon>Acrasis</taxon>
    </lineage>
</organism>
<feature type="transmembrane region" description="Helical" evidence="1">
    <location>
        <begin position="14"/>
        <end position="37"/>
    </location>
</feature>
<keyword evidence="1" id="KW-1133">Transmembrane helix</keyword>
<keyword evidence="1" id="KW-0472">Membrane</keyword>
<keyword evidence="1 2" id="KW-0812">Transmembrane</keyword>
<protein>
    <submittedName>
        <fullName evidence="2">2 TM domain-containing transmembrane protein</fullName>
    </submittedName>
</protein>
<dbReference type="Proteomes" id="UP001431209">
    <property type="component" value="Unassembled WGS sequence"/>
</dbReference>
<dbReference type="EMBL" id="JAOPGA020001206">
    <property type="protein sequence ID" value="KAL0486199.1"/>
    <property type="molecule type" value="Genomic_DNA"/>
</dbReference>
<evidence type="ECO:0000313" key="2">
    <source>
        <dbReference type="EMBL" id="KAL0486199.1"/>
    </source>
</evidence>
<name>A0AAW2ZAA9_9EUKA</name>
<dbReference type="AlphaFoldDB" id="A0AAW2ZAA9"/>
<reference evidence="2 3" key="1">
    <citation type="submission" date="2024-03" db="EMBL/GenBank/DDBJ databases">
        <title>The Acrasis kona genome and developmental transcriptomes reveal deep origins of eukaryotic multicellular pathways.</title>
        <authorList>
            <person name="Sheikh S."/>
            <person name="Fu C.-J."/>
            <person name="Brown M.W."/>
            <person name="Baldauf S.L."/>
        </authorList>
    </citation>
    <scope>NUCLEOTIDE SEQUENCE [LARGE SCALE GENOMIC DNA]</scope>
    <source>
        <strain evidence="2 3">ATCC MYA-3509</strain>
    </source>
</reference>
<sequence length="223" mass="24242">MKFRKVDCPPITTLALYTIFSVIAVLVVAGLAVAIYYTVKAQLPKKYTCSNIHTFSTNTTYNINPLNNYIDFEMFGKGSNQSIGRLTFERAGSASPMALRFTDSVGNLITTLGRSKDSLINTITFCNGTQTFSITDKSENLFKKFDILDATNSSIIVARVTQTAPSVATISSPDLITTYGDLTAKTLGSYELNMNTQPFGPQLVQIMFFVAALVTGGIIPNTP</sequence>
<evidence type="ECO:0000313" key="3">
    <source>
        <dbReference type="Proteomes" id="UP001431209"/>
    </source>
</evidence>